<reference evidence="2 3" key="1">
    <citation type="submission" date="2022-04" db="EMBL/GenBank/DDBJ databases">
        <title>Chromosome-level reference genomes for two strains of Caenorhabditis briggsae: an improved platform for comparative genomics.</title>
        <authorList>
            <person name="Stevens L."/>
            <person name="Andersen E."/>
        </authorList>
    </citation>
    <scope>NUCLEOTIDE SEQUENCE [LARGE SCALE GENOMIC DNA]</scope>
    <source>
        <strain evidence="2">VX34</strain>
        <tissue evidence="2">Whole-organism</tissue>
    </source>
</reference>
<accession>A0AAE9JQQ1</accession>
<dbReference type="AlphaFoldDB" id="A0AAE9JQQ1"/>
<protein>
    <submittedName>
        <fullName evidence="2">Uncharacterized protein</fullName>
    </submittedName>
</protein>
<evidence type="ECO:0000313" key="2">
    <source>
        <dbReference type="EMBL" id="UMM40829.1"/>
    </source>
</evidence>
<keyword evidence="3" id="KW-1185">Reference proteome</keyword>
<gene>
    <name evidence="2" type="ORF">L5515_017339</name>
</gene>
<sequence length="128" mass="15268">MNKFFQVLSEREDEGLRGEVEPMKEKLKDQENKLNTTRTEMETEGKVWKAENTRFTTEHAEQVRQLEENHRNVLDRIAAEHAEELRIKEEANLTLTDKEQFNGVLRKCGEQLERSHEIQRDETIRKMD</sequence>
<dbReference type="Proteomes" id="UP000829354">
    <property type="component" value="Chromosome X"/>
</dbReference>
<organism evidence="2 3">
    <name type="scientific">Caenorhabditis briggsae</name>
    <dbReference type="NCBI Taxonomy" id="6238"/>
    <lineage>
        <taxon>Eukaryota</taxon>
        <taxon>Metazoa</taxon>
        <taxon>Ecdysozoa</taxon>
        <taxon>Nematoda</taxon>
        <taxon>Chromadorea</taxon>
        <taxon>Rhabditida</taxon>
        <taxon>Rhabditina</taxon>
        <taxon>Rhabditomorpha</taxon>
        <taxon>Rhabditoidea</taxon>
        <taxon>Rhabditidae</taxon>
        <taxon>Peloderinae</taxon>
        <taxon>Caenorhabditis</taxon>
    </lineage>
</organism>
<dbReference type="EMBL" id="CP092625">
    <property type="protein sequence ID" value="UMM40829.1"/>
    <property type="molecule type" value="Genomic_DNA"/>
</dbReference>
<proteinExistence type="predicted"/>
<feature type="coiled-coil region" evidence="1">
    <location>
        <begin position="20"/>
        <end position="83"/>
    </location>
</feature>
<evidence type="ECO:0000313" key="3">
    <source>
        <dbReference type="Proteomes" id="UP000829354"/>
    </source>
</evidence>
<name>A0AAE9JQQ1_CAEBR</name>
<evidence type="ECO:0000256" key="1">
    <source>
        <dbReference type="SAM" id="Coils"/>
    </source>
</evidence>
<keyword evidence="1" id="KW-0175">Coiled coil</keyword>